<dbReference type="Proteomes" id="UP000215914">
    <property type="component" value="Chromosome 7"/>
</dbReference>
<gene>
    <name evidence="2" type="ORF">HannXRQ_Chr07g0194771</name>
    <name evidence="1" type="ORF">HanXRQr2_Chr07g0301571</name>
</gene>
<reference evidence="2" key="2">
    <citation type="submission" date="2017-02" db="EMBL/GenBank/DDBJ databases">
        <title>Sunflower complete genome.</title>
        <authorList>
            <person name="Langlade N."/>
            <person name="Munos S."/>
        </authorList>
    </citation>
    <scope>NUCLEOTIDE SEQUENCE [LARGE SCALE GENOMIC DNA]</scope>
    <source>
        <tissue evidence="2">Leaves</tissue>
    </source>
</reference>
<dbReference type="Gramene" id="mRNA:HanXRQr2_Chr07g0301571">
    <property type="protein sequence ID" value="mRNA:HanXRQr2_Chr07g0301571"/>
    <property type="gene ID" value="HanXRQr2_Chr07g0301571"/>
</dbReference>
<reference evidence="1 3" key="1">
    <citation type="journal article" date="2017" name="Nature">
        <title>The sunflower genome provides insights into oil metabolism, flowering and Asterid evolution.</title>
        <authorList>
            <person name="Badouin H."/>
            <person name="Gouzy J."/>
            <person name="Grassa C.J."/>
            <person name="Murat F."/>
            <person name="Staton S.E."/>
            <person name="Cottret L."/>
            <person name="Lelandais-Briere C."/>
            <person name="Owens G.L."/>
            <person name="Carrere S."/>
            <person name="Mayjonade B."/>
            <person name="Legrand L."/>
            <person name="Gill N."/>
            <person name="Kane N.C."/>
            <person name="Bowers J.E."/>
            <person name="Hubner S."/>
            <person name="Bellec A."/>
            <person name="Berard A."/>
            <person name="Berges H."/>
            <person name="Blanchet N."/>
            <person name="Boniface M.C."/>
            <person name="Brunel D."/>
            <person name="Catrice O."/>
            <person name="Chaidir N."/>
            <person name="Claudel C."/>
            <person name="Donnadieu C."/>
            <person name="Faraut T."/>
            <person name="Fievet G."/>
            <person name="Helmstetter N."/>
            <person name="King M."/>
            <person name="Knapp S.J."/>
            <person name="Lai Z."/>
            <person name="Le Paslier M.C."/>
            <person name="Lippi Y."/>
            <person name="Lorenzon L."/>
            <person name="Mandel J.R."/>
            <person name="Marage G."/>
            <person name="Marchand G."/>
            <person name="Marquand E."/>
            <person name="Bret-Mestries E."/>
            <person name="Morien E."/>
            <person name="Nambeesan S."/>
            <person name="Nguyen T."/>
            <person name="Pegot-Espagnet P."/>
            <person name="Pouilly N."/>
            <person name="Raftis F."/>
            <person name="Sallet E."/>
            <person name="Schiex T."/>
            <person name="Thomas J."/>
            <person name="Vandecasteele C."/>
            <person name="Vares D."/>
            <person name="Vear F."/>
            <person name="Vautrin S."/>
            <person name="Crespi M."/>
            <person name="Mangin B."/>
            <person name="Burke J.M."/>
            <person name="Salse J."/>
            <person name="Munos S."/>
            <person name="Vincourt P."/>
            <person name="Rieseberg L.H."/>
            <person name="Langlade N.B."/>
        </authorList>
    </citation>
    <scope>NUCLEOTIDE SEQUENCE [LARGE SCALE GENOMIC DNA]</scope>
    <source>
        <strain evidence="3">cv. SF193</strain>
        <tissue evidence="1">Leaves</tissue>
    </source>
</reference>
<reference evidence="1" key="3">
    <citation type="submission" date="2020-06" db="EMBL/GenBank/DDBJ databases">
        <title>Helianthus annuus Genome sequencing and assembly Release 2.</title>
        <authorList>
            <person name="Gouzy J."/>
            <person name="Langlade N."/>
            <person name="Munos S."/>
        </authorList>
    </citation>
    <scope>NUCLEOTIDE SEQUENCE</scope>
    <source>
        <tissue evidence="1">Leaves</tissue>
    </source>
</reference>
<proteinExistence type="predicted"/>
<dbReference type="AlphaFoldDB" id="A0A251UB45"/>
<dbReference type="SUPFAM" id="SSF52047">
    <property type="entry name" value="RNI-like"/>
    <property type="match status" value="1"/>
</dbReference>
<dbReference type="InParanoid" id="A0A251UB45"/>
<name>A0A251UB45_HELAN</name>
<protein>
    <submittedName>
        <fullName evidence="1">Leucine-rich repeat domain superfamily</fullName>
    </submittedName>
    <submittedName>
        <fullName evidence="2">Putative leucine-rich repeat domain, L domain-like protein</fullName>
    </submittedName>
</protein>
<accession>A0A251UB45</accession>
<organism evidence="2 3">
    <name type="scientific">Helianthus annuus</name>
    <name type="common">Common sunflower</name>
    <dbReference type="NCBI Taxonomy" id="4232"/>
    <lineage>
        <taxon>Eukaryota</taxon>
        <taxon>Viridiplantae</taxon>
        <taxon>Streptophyta</taxon>
        <taxon>Embryophyta</taxon>
        <taxon>Tracheophyta</taxon>
        <taxon>Spermatophyta</taxon>
        <taxon>Magnoliopsida</taxon>
        <taxon>eudicotyledons</taxon>
        <taxon>Gunneridae</taxon>
        <taxon>Pentapetalae</taxon>
        <taxon>asterids</taxon>
        <taxon>campanulids</taxon>
        <taxon>Asterales</taxon>
        <taxon>Asteraceae</taxon>
        <taxon>Asteroideae</taxon>
        <taxon>Heliantheae alliance</taxon>
        <taxon>Heliantheae</taxon>
        <taxon>Helianthus</taxon>
    </lineage>
</organism>
<evidence type="ECO:0000313" key="2">
    <source>
        <dbReference type="EMBL" id="OTG20587.1"/>
    </source>
</evidence>
<dbReference type="EMBL" id="MNCJ02000322">
    <property type="protein sequence ID" value="KAF5799177.1"/>
    <property type="molecule type" value="Genomic_DNA"/>
</dbReference>
<evidence type="ECO:0000313" key="3">
    <source>
        <dbReference type="Proteomes" id="UP000215914"/>
    </source>
</evidence>
<evidence type="ECO:0000313" key="1">
    <source>
        <dbReference type="EMBL" id="KAF5799177.1"/>
    </source>
</evidence>
<sequence>MFRDQLMGALEGECLDRFCLHFRLQSLVLITTWIDDVICCHVRELDLEVPDLDMPASFFTCGTLSKLRLQLIRFVMDEEQVSWHRDLVVNFPSLSFFDTFAHQIVAANVIRIIQGSPSLKSVKLSGCCFGGKLITFEWTCSPEGSDYSVERRTLKPEEGVSNVQEGIFEASLVCRIVSYFCLL</sequence>
<dbReference type="EMBL" id="CM007896">
    <property type="protein sequence ID" value="OTG20587.1"/>
    <property type="molecule type" value="Genomic_DNA"/>
</dbReference>
<keyword evidence="3" id="KW-1185">Reference proteome</keyword>